<feature type="transmembrane region" description="Helical" evidence="10">
    <location>
        <begin position="846"/>
        <end position="865"/>
    </location>
</feature>
<dbReference type="GO" id="GO:0140359">
    <property type="term" value="F:ABC-type transporter activity"/>
    <property type="evidence" value="ECO:0007669"/>
    <property type="project" value="InterPro"/>
</dbReference>
<dbReference type="Proteomes" id="UP000092683">
    <property type="component" value="Unassembled WGS sequence"/>
</dbReference>
<dbReference type="SUPFAM" id="SSF52540">
    <property type="entry name" value="P-loop containing nucleoside triphosphate hydrolases"/>
    <property type="match status" value="1"/>
</dbReference>
<dbReference type="SUPFAM" id="SSF49879">
    <property type="entry name" value="SMAD/FHA domain"/>
    <property type="match status" value="2"/>
</dbReference>
<evidence type="ECO:0000256" key="10">
    <source>
        <dbReference type="SAM" id="Phobius"/>
    </source>
</evidence>
<evidence type="ECO:0000256" key="6">
    <source>
        <dbReference type="ARBA" id="ARBA00022840"/>
    </source>
</evidence>
<evidence type="ECO:0000313" key="14">
    <source>
        <dbReference type="Proteomes" id="UP000092683"/>
    </source>
</evidence>
<keyword evidence="5" id="KW-0547">Nucleotide-binding</keyword>
<proteinExistence type="predicted"/>
<dbReference type="EMBL" id="MBEE01000152">
    <property type="protein sequence ID" value="OCB51408.1"/>
    <property type="molecule type" value="Genomic_DNA"/>
</dbReference>
<evidence type="ECO:0000256" key="8">
    <source>
        <dbReference type="ARBA" id="ARBA00023136"/>
    </source>
</evidence>
<organism evidence="13 14">
    <name type="scientific">Mycobacterium malmoense</name>
    <dbReference type="NCBI Taxonomy" id="1780"/>
    <lineage>
        <taxon>Bacteria</taxon>
        <taxon>Bacillati</taxon>
        <taxon>Actinomycetota</taxon>
        <taxon>Actinomycetes</taxon>
        <taxon>Mycobacteriales</taxon>
        <taxon>Mycobacteriaceae</taxon>
        <taxon>Mycobacterium</taxon>
    </lineage>
</organism>
<comment type="subcellular location">
    <subcellularLocation>
        <location evidence="1">Membrane</location>
        <topology evidence="1">Multi-pass membrane protein</topology>
    </subcellularLocation>
</comment>
<feature type="domain" description="FHA" evidence="11">
    <location>
        <begin position="240"/>
        <end position="289"/>
    </location>
</feature>
<dbReference type="InterPro" id="IPR050352">
    <property type="entry name" value="ABCG_transporters"/>
</dbReference>
<gene>
    <name evidence="13" type="ORF">A5677_22765</name>
</gene>
<dbReference type="CDD" id="cd03213">
    <property type="entry name" value="ABCG_EPDR"/>
    <property type="match status" value="1"/>
</dbReference>
<evidence type="ECO:0000256" key="1">
    <source>
        <dbReference type="ARBA" id="ARBA00004141"/>
    </source>
</evidence>
<feature type="compositionally biased region" description="Polar residues" evidence="9">
    <location>
        <begin position="132"/>
        <end position="149"/>
    </location>
</feature>
<dbReference type="InterPro" id="IPR000253">
    <property type="entry name" value="FHA_dom"/>
</dbReference>
<dbReference type="InterPro" id="IPR003439">
    <property type="entry name" value="ABC_transporter-like_ATP-bd"/>
</dbReference>
<dbReference type="InterPro" id="IPR008984">
    <property type="entry name" value="SMAD_FHA_dom_sf"/>
</dbReference>
<dbReference type="AlphaFoldDB" id="A0A1B9D6Z7"/>
<evidence type="ECO:0000256" key="7">
    <source>
        <dbReference type="ARBA" id="ARBA00022989"/>
    </source>
</evidence>
<dbReference type="InterPro" id="IPR027417">
    <property type="entry name" value="P-loop_NTPase"/>
</dbReference>
<dbReference type="InterPro" id="IPR013525">
    <property type="entry name" value="ABC2_TM"/>
</dbReference>
<feature type="region of interest" description="Disordered" evidence="9">
    <location>
        <begin position="80"/>
        <end position="216"/>
    </location>
</feature>
<dbReference type="PROSITE" id="PS50006">
    <property type="entry name" value="FHA_DOMAIN"/>
    <property type="match status" value="2"/>
</dbReference>
<feature type="transmembrane region" description="Helical" evidence="10">
    <location>
        <begin position="663"/>
        <end position="686"/>
    </location>
</feature>
<dbReference type="CDD" id="cd22694">
    <property type="entry name" value="FHA_Rv1747-like_rpt1"/>
    <property type="match status" value="1"/>
</dbReference>
<keyword evidence="3" id="KW-0597">Phosphoprotein</keyword>
<dbReference type="GO" id="GO:0016887">
    <property type="term" value="F:ATP hydrolysis activity"/>
    <property type="evidence" value="ECO:0007669"/>
    <property type="project" value="InterPro"/>
</dbReference>
<feature type="domain" description="FHA" evidence="11">
    <location>
        <begin position="16"/>
        <end position="65"/>
    </location>
</feature>
<evidence type="ECO:0000256" key="3">
    <source>
        <dbReference type="ARBA" id="ARBA00022553"/>
    </source>
</evidence>
<keyword evidence="8 10" id="KW-0472">Membrane</keyword>
<dbReference type="Pfam" id="PF00005">
    <property type="entry name" value="ABC_tran"/>
    <property type="match status" value="1"/>
</dbReference>
<feature type="transmembrane region" description="Helical" evidence="10">
    <location>
        <begin position="777"/>
        <end position="798"/>
    </location>
</feature>
<sequence length="875" mass="92599">MRYEGSERTFAAGNDVAIGRDLRADVRVAHPLISRTHLIVRFDQGRWIAIDNGSLNGLFVNHQRVPTVDIQDGTRVNIGNPDGPALTFEVGRHQGTAGRPPLTTSIPIVNPATAASPRGPHAQPPGAHWPGPQQQPASASFRQPTHQPSGPQPVHPPSGSMPSHPSGPQPRYPTGGQPAAPHGAPQHAPQIYRSQPMQAPPAGPAAPETGRVGGDASNIATSMMKILRPGRAVESAPGAIKIGRANDNDIVIPEVLASRHHATLIPTPQGTEIHDNRSINGTFVNGQRVDSAVLHDGDVVTIGNIDLVFAGGTLARRDESATATPTGGLDVRGVSWTIENNKTLLDDISLGAQPGTLTAVIGPSGAGKSTFARLVAGYTHPTRGTVAFEGHNVHAEYASLRSRIGMVPQDDVVHGQLTVQQALMYAAELRLPPDTTKDDRAQVVARVLEELEMTQHLHTRVDKLSGGQRKRASVALELLTGPSLLILDEPTSGLDPALDRQVMTMLRQLADAGRVVLVVTHSLTYLDVCDQVLLLAPGGKTAFCGPPGQIGPAMGTTNWADIFSTVAGDPDGAKARYLARTGPQPPPPPAQQPADLGDPSHTSLFRQFSTIARRQVRLIFSDRGYFVFLAVLPFIMGSLSMSVPGTVGFGIPNPYGAAPNEPGQILVLLNVGAVFMGTALTIRDLIGERPIFLREQAVGLSTSAYLLAKVCVYTVFAVIQSAIVTVIVLIGKGGPTQGAVALGRPGLELFADVALTCVASAMLGLALSAIAKSNEQIMPLLVVAVMSQLVFSGGMIPVTGRIGLDQMSWATPARWGFAASASTADLTKLVPGPLSPKDSHWRHTPGAWWFDIAMLVLISLFYLGFVRWKIRLRGG</sequence>
<comment type="caution">
    <text evidence="13">The sequence shown here is derived from an EMBL/GenBank/DDBJ whole genome shotgun (WGS) entry which is preliminary data.</text>
</comment>
<feature type="compositionally biased region" description="Low complexity" evidence="9">
    <location>
        <begin position="175"/>
        <end position="190"/>
    </location>
</feature>
<feature type="region of interest" description="Disordered" evidence="9">
    <location>
        <begin position="575"/>
        <end position="599"/>
    </location>
</feature>
<dbReference type="Gene3D" id="3.40.50.300">
    <property type="entry name" value="P-loop containing nucleotide triphosphate hydrolases"/>
    <property type="match status" value="1"/>
</dbReference>
<dbReference type="PANTHER" id="PTHR48041">
    <property type="entry name" value="ABC TRANSPORTER G FAMILY MEMBER 28"/>
    <property type="match status" value="1"/>
</dbReference>
<evidence type="ECO:0000256" key="5">
    <source>
        <dbReference type="ARBA" id="ARBA00022741"/>
    </source>
</evidence>
<evidence type="ECO:0000256" key="9">
    <source>
        <dbReference type="SAM" id="MobiDB-lite"/>
    </source>
</evidence>
<keyword evidence="4 10" id="KW-0812">Transmembrane</keyword>
<keyword evidence="2" id="KW-0813">Transport</keyword>
<dbReference type="PANTHER" id="PTHR48041:SF139">
    <property type="entry name" value="PROTEIN SCARLET"/>
    <property type="match status" value="1"/>
</dbReference>
<keyword evidence="7 10" id="KW-1133">Transmembrane helix</keyword>
<dbReference type="SMART" id="SM00382">
    <property type="entry name" value="AAA"/>
    <property type="match status" value="1"/>
</dbReference>
<protein>
    <submittedName>
        <fullName evidence="13">ABC transporter ATP-binding protein</fullName>
    </submittedName>
</protein>
<dbReference type="GO" id="GO:0016020">
    <property type="term" value="C:membrane"/>
    <property type="evidence" value="ECO:0007669"/>
    <property type="project" value="UniProtKB-SubCell"/>
</dbReference>
<dbReference type="GO" id="GO:0005524">
    <property type="term" value="F:ATP binding"/>
    <property type="evidence" value="ECO:0007669"/>
    <property type="project" value="UniProtKB-KW"/>
</dbReference>
<name>A0A1B9D6Z7_MYCMA</name>
<accession>A0A1B9D6Z7</accession>
<evidence type="ECO:0000259" key="12">
    <source>
        <dbReference type="PROSITE" id="PS50893"/>
    </source>
</evidence>
<evidence type="ECO:0000256" key="4">
    <source>
        <dbReference type="ARBA" id="ARBA00022692"/>
    </source>
</evidence>
<dbReference type="InterPro" id="IPR003593">
    <property type="entry name" value="AAA+_ATPase"/>
</dbReference>
<feature type="transmembrane region" description="Helical" evidence="10">
    <location>
        <begin position="706"/>
        <end position="730"/>
    </location>
</feature>
<evidence type="ECO:0000313" key="13">
    <source>
        <dbReference type="EMBL" id="OCB51408.1"/>
    </source>
</evidence>
<feature type="domain" description="ABC transporter" evidence="12">
    <location>
        <begin position="329"/>
        <end position="562"/>
    </location>
</feature>
<reference evidence="13 14" key="1">
    <citation type="submission" date="2016-06" db="EMBL/GenBank/DDBJ databases">
        <authorList>
            <person name="Kjaerup R.B."/>
            <person name="Dalgaard T.S."/>
            <person name="Juul-Madsen H.R."/>
        </authorList>
    </citation>
    <scope>NUCLEOTIDE SEQUENCE [LARGE SCALE GENOMIC DNA]</scope>
    <source>
        <strain evidence="13 14">E3012</strain>
    </source>
</reference>
<dbReference type="FunFam" id="3.40.50.300:FF:000474">
    <property type="entry name" value="Putative ABC transporter ATP-binding subunit"/>
    <property type="match status" value="1"/>
</dbReference>
<dbReference type="Pfam" id="PF00498">
    <property type="entry name" value="FHA"/>
    <property type="match status" value="2"/>
</dbReference>
<dbReference type="InterPro" id="IPR017871">
    <property type="entry name" value="ABC_transporter-like_CS"/>
</dbReference>
<evidence type="ECO:0000259" key="11">
    <source>
        <dbReference type="PROSITE" id="PS50006"/>
    </source>
</evidence>
<feature type="transmembrane region" description="Helical" evidence="10">
    <location>
        <begin position="750"/>
        <end position="770"/>
    </location>
</feature>
<dbReference type="PROSITE" id="PS50893">
    <property type="entry name" value="ABC_TRANSPORTER_2"/>
    <property type="match status" value="1"/>
</dbReference>
<dbReference type="PROSITE" id="PS00211">
    <property type="entry name" value="ABC_TRANSPORTER_1"/>
    <property type="match status" value="1"/>
</dbReference>
<evidence type="ECO:0000256" key="2">
    <source>
        <dbReference type="ARBA" id="ARBA00022448"/>
    </source>
</evidence>
<dbReference type="Pfam" id="PF01061">
    <property type="entry name" value="ABC2_membrane"/>
    <property type="match status" value="1"/>
</dbReference>
<keyword evidence="6 13" id="KW-0067">ATP-binding</keyword>
<dbReference type="Gene3D" id="2.60.200.20">
    <property type="match status" value="2"/>
</dbReference>
<dbReference type="SMART" id="SM00240">
    <property type="entry name" value="FHA"/>
    <property type="match status" value="2"/>
</dbReference>
<feature type="transmembrane region" description="Helical" evidence="10">
    <location>
        <begin position="624"/>
        <end position="643"/>
    </location>
</feature>